<dbReference type="AlphaFoldDB" id="A0A5E4VZP9"/>
<dbReference type="InterPro" id="IPR042099">
    <property type="entry name" value="ANL_N_sf"/>
</dbReference>
<dbReference type="Gene3D" id="3.40.50.12780">
    <property type="entry name" value="N-terminal domain of ligase-like"/>
    <property type="match status" value="1"/>
</dbReference>
<dbReference type="PANTHER" id="PTHR43201:SF5">
    <property type="entry name" value="MEDIUM-CHAIN ACYL-COA LIGASE ACSF2, MITOCHONDRIAL"/>
    <property type="match status" value="1"/>
</dbReference>
<evidence type="ECO:0000313" key="5">
    <source>
        <dbReference type="EMBL" id="VVE16774.1"/>
    </source>
</evidence>
<keyword evidence="6" id="KW-1185">Reference proteome</keyword>
<feature type="domain" description="AMP-binding enzyme C-terminal" evidence="4">
    <location>
        <begin position="460"/>
        <end position="547"/>
    </location>
</feature>
<name>A0A5E4VZP9_9BURK</name>
<evidence type="ECO:0000256" key="2">
    <source>
        <dbReference type="ARBA" id="ARBA00022598"/>
    </source>
</evidence>
<evidence type="ECO:0000259" key="3">
    <source>
        <dbReference type="Pfam" id="PF00501"/>
    </source>
</evidence>
<dbReference type="PANTHER" id="PTHR43201">
    <property type="entry name" value="ACYL-COA SYNTHETASE"/>
    <property type="match status" value="1"/>
</dbReference>
<dbReference type="Gene3D" id="3.30.300.30">
    <property type="match status" value="1"/>
</dbReference>
<accession>A0A5E4VZP9</accession>
<evidence type="ECO:0000259" key="4">
    <source>
        <dbReference type="Pfam" id="PF13193"/>
    </source>
</evidence>
<proteinExistence type="inferred from homology"/>
<dbReference type="Pfam" id="PF00501">
    <property type="entry name" value="AMP-binding"/>
    <property type="match status" value="1"/>
</dbReference>
<dbReference type="InterPro" id="IPR020845">
    <property type="entry name" value="AMP-binding_CS"/>
</dbReference>
<feature type="domain" description="AMP-dependent synthetase/ligase" evidence="3">
    <location>
        <begin position="60"/>
        <end position="409"/>
    </location>
</feature>
<dbReference type="SUPFAM" id="SSF56801">
    <property type="entry name" value="Acetyl-CoA synthetase-like"/>
    <property type="match status" value="1"/>
</dbReference>
<reference evidence="5 6" key="1">
    <citation type="submission" date="2019-08" db="EMBL/GenBank/DDBJ databases">
        <authorList>
            <person name="Peeters C."/>
        </authorList>
    </citation>
    <scope>NUCLEOTIDE SEQUENCE [LARGE SCALE GENOMIC DNA]</scope>
    <source>
        <strain evidence="5 6">LMG 31114</strain>
    </source>
</reference>
<dbReference type="Proteomes" id="UP000366945">
    <property type="component" value="Unassembled WGS sequence"/>
</dbReference>
<evidence type="ECO:0000256" key="1">
    <source>
        <dbReference type="ARBA" id="ARBA00006432"/>
    </source>
</evidence>
<dbReference type="GO" id="GO:0031956">
    <property type="term" value="F:medium-chain fatty acid-CoA ligase activity"/>
    <property type="evidence" value="ECO:0007669"/>
    <property type="project" value="TreeGrafter"/>
</dbReference>
<evidence type="ECO:0000313" key="6">
    <source>
        <dbReference type="Proteomes" id="UP000366945"/>
    </source>
</evidence>
<dbReference type="PROSITE" id="PS00455">
    <property type="entry name" value="AMP_BINDING"/>
    <property type="match status" value="1"/>
</dbReference>
<dbReference type="InterPro" id="IPR045851">
    <property type="entry name" value="AMP-bd_C_sf"/>
</dbReference>
<dbReference type="EMBL" id="CABPSK010000002">
    <property type="protein sequence ID" value="VVE16774.1"/>
    <property type="molecule type" value="Genomic_DNA"/>
</dbReference>
<sequence length="556" mass="59582">MNAPMNQQLAANVTARELAFEPPRTVRDLIEMQAKVFDAKPFLLTTGDGVAESAGMRGTETPTLTFASVRDDCRALAQRFAEAGLQSGDIVSVCMGNGPQTARIILAAMYSGLIVNPINLLCQPAQLQYIVEHSDTRLVFVSDTMLPALSQAIDAARVQGMTRPVGVACTSPEAMALPNIPRLGEATAPQPSQPPQPPMSDVALLMYTSGTTGVPKGVLLTHRNLLANAAFISAEHCLTSDDRVLASLPLYHINGLVVTLFTPLFHGGSVVMAPRFSASTFWRDVTATQCSWINVVPTIVAYLLDGEVPERSALSALRFCRSASAALPGDHHRAFEARFGIGIIETMGMTETAAPVFSNPIDAGRRRVGSIGLPSGGQAKVVRRDGTQTEVGETGELVLLGAQVMRGYYKRPDETAAAFTPDGWLRTGDLGYCDGDGYFYITGRAKELIIKGGENIAPREIDEALLRHPGVLDAAAVGVPDAAYGQEIVAFVVVRERGSGSDGTDSPHFIPPDADALREHCLKTLGRYKTPKEFRFVTDLPRGPSGKVQRLKLLQS</sequence>
<organism evidence="5 6">
    <name type="scientific">Pandoraea pneumonica</name>
    <dbReference type="NCBI Taxonomy" id="2508299"/>
    <lineage>
        <taxon>Bacteria</taxon>
        <taxon>Pseudomonadati</taxon>
        <taxon>Pseudomonadota</taxon>
        <taxon>Betaproteobacteria</taxon>
        <taxon>Burkholderiales</taxon>
        <taxon>Burkholderiaceae</taxon>
        <taxon>Pandoraea</taxon>
    </lineage>
</organism>
<protein>
    <submittedName>
        <fullName evidence="5">Long-chain fatty acid--CoA ligase</fullName>
    </submittedName>
</protein>
<dbReference type="InterPro" id="IPR025110">
    <property type="entry name" value="AMP-bd_C"/>
</dbReference>
<dbReference type="Pfam" id="PF13193">
    <property type="entry name" value="AMP-binding_C"/>
    <property type="match status" value="1"/>
</dbReference>
<gene>
    <name evidence="5" type="ORF">PPN31114_02943</name>
</gene>
<comment type="similarity">
    <text evidence="1">Belongs to the ATP-dependent AMP-binding enzyme family.</text>
</comment>
<keyword evidence="2 5" id="KW-0436">Ligase</keyword>
<dbReference type="InterPro" id="IPR000873">
    <property type="entry name" value="AMP-dep_synth/lig_dom"/>
</dbReference>
<dbReference type="GO" id="GO:0006631">
    <property type="term" value="P:fatty acid metabolic process"/>
    <property type="evidence" value="ECO:0007669"/>
    <property type="project" value="TreeGrafter"/>
</dbReference>